<evidence type="ECO:0000259" key="1">
    <source>
        <dbReference type="Pfam" id="PF13649"/>
    </source>
</evidence>
<feature type="domain" description="Methyltransferase" evidence="1">
    <location>
        <begin position="39"/>
        <end position="131"/>
    </location>
</feature>
<evidence type="ECO:0000313" key="3">
    <source>
        <dbReference type="Proteomes" id="UP000028981"/>
    </source>
</evidence>
<dbReference type="AlphaFoldDB" id="A0A087LYM5"/>
<dbReference type="GO" id="GO:0032259">
    <property type="term" value="P:methylation"/>
    <property type="evidence" value="ECO:0007669"/>
    <property type="project" value="UniProtKB-KW"/>
</dbReference>
<organism evidence="2 3">
    <name type="scientific">Devosia riboflavina</name>
    <dbReference type="NCBI Taxonomy" id="46914"/>
    <lineage>
        <taxon>Bacteria</taxon>
        <taxon>Pseudomonadati</taxon>
        <taxon>Pseudomonadota</taxon>
        <taxon>Alphaproteobacteria</taxon>
        <taxon>Hyphomicrobiales</taxon>
        <taxon>Devosiaceae</taxon>
        <taxon>Devosia</taxon>
    </lineage>
</organism>
<accession>A0A087LYM5</accession>
<reference evidence="2 3" key="1">
    <citation type="submission" date="2014-08" db="EMBL/GenBank/DDBJ databases">
        <authorList>
            <person name="Hassan Y.I."/>
            <person name="Lepp D."/>
            <person name="Zhou T."/>
        </authorList>
    </citation>
    <scope>NUCLEOTIDE SEQUENCE [LARGE SCALE GENOMIC DNA]</scope>
    <source>
        <strain evidence="2 3">IFO13584</strain>
    </source>
</reference>
<dbReference type="Pfam" id="PF13649">
    <property type="entry name" value="Methyltransf_25"/>
    <property type="match status" value="1"/>
</dbReference>
<dbReference type="SUPFAM" id="SSF53335">
    <property type="entry name" value="S-adenosyl-L-methionine-dependent methyltransferases"/>
    <property type="match status" value="1"/>
</dbReference>
<name>A0A087LYM5_9HYPH</name>
<evidence type="ECO:0000313" key="2">
    <source>
        <dbReference type="EMBL" id="KFL29728.1"/>
    </source>
</evidence>
<comment type="caution">
    <text evidence="2">The sequence shown here is derived from an EMBL/GenBank/DDBJ whole genome shotgun (WGS) entry which is preliminary data.</text>
</comment>
<dbReference type="STRING" id="46914.JP75_19185"/>
<keyword evidence="2" id="KW-0808">Transferase</keyword>
<dbReference type="EMBL" id="JQGC01000020">
    <property type="protein sequence ID" value="KFL29728.1"/>
    <property type="molecule type" value="Genomic_DNA"/>
</dbReference>
<gene>
    <name evidence="2" type="ORF">JP75_19185</name>
</gene>
<keyword evidence="2" id="KW-0489">Methyltransferase</keyword>
<proteinExistence type="predicted"/>
<dbReference type="RefSeq" id="WP_035085890.1">
    <property type="nucleotide sequence ID" value="NZ_JQGC01000020.1"/>
</dbReference>
<keyword evidence="3" id="KW-1185">Reference proteome</keyword>
<dbReference type="GO" id="GO:0008168">
    <property type="term" value="F:methyltransferase activity"/>
    <property type="evidence" value="ECO:0007669"/>
    <property type="project" value="UniProtKB-KW"/>
</dbReference>
<dbReference type="Proteomes" id="UP000028981">
    <property type="component" value="Unassembled WGS sequence"/>
</dbReference>
<protein>
    <submittedName>
        <fullName evidence="2">SAM-dependent methyltransferase</fullName>
    </submittedName>
</protein>
<sequence>MTRTDWDERYDRAEYLFGEEPSDFLRRHAEIVKERSSALAVADGEGRNGVWLAEQGLAVHSIDASAIGLGKAQALAKSRGVSITTEVVDLAEYDWPDEHFDIVVGIFIQFAGPALRDAIFAGMIKALRPGGTLLLHGYRPEQLAFGTGGPRTEENLYTEALLEKAFQTLTITSLLSYDAEIAEGTGHHGMSALIDLVATKPLELARA</sequence>
<dbReference type="Gene3D" id="3.40.50.150">
    <property type="entry name" value="Vaccinia Virus protein VP39"/>
    <property type="match status" value="1"/>
</dbReference>
<dbReference type="InterPro" id="IPR041698">
    <property type="entry name" value="Methyltransf_25"/>
</dbReference>
<dbReference type="CDD" id="cd02440">
    <property type="entry name" value="AdoMet_MTases"/>
    <property type="match status" value="1"/>
</dbReference>
<dbReference type="OrthoDB" id="9786503at2"/>
<dbReference type="InterPro" id="IPR029063">
    <property type="entry name" value="SAM-dependent_MTases_sf"/>
</dbReference>